<dbReference type="SUPFAM" id="SSF81301">
    <property type="entry name" value="Nucleotidyltransferase"/>
    <property type="match status" value="1"/>
</dbReference>
<evidence type="ECO:0000259" key="1">
    <source>
        <dbReference type="Pfam" id="PF18765"/>
    </source>
</evidence>
<dbReference type="NCBIfam" id="NF047752">
    <property type="entry name" value="MntA_antitoxin"/>
    <property type="match status" value="1"/>
</dbReference>
<evidence type="ECO:0000313" key="3">
    <source>
        <dbReference type="Proteomes" id="UP000315385"/>
    </source>
</evidence>
<feature type="domain" description="Polymerase beta nucleotidyltransferase" evidence="1">
    <location>
        <begin position="22"/>
        <end position="107"/>
    </location>
</feature>
<dbReference type="InterPro" id="IPR052930">
    <property type="entry name" value="TA_antitoxin_MntA"/>
</dbReference>
<gene>
    <name evidence="2" type="ORF">EWF95_06885</name>
</gene>
<dbReference type="Pfam" id="PF18765">
    <property type="entry name" value="Polbeta"/>
    <property type="match status" value="1"/>
</dbReference>
<comment type="caution">
    <text evidence="2">The sequence shown here is derived from an EMBL/GenBank/DDBJ whole genome shotgun (WGS) entry which is preliminary data.</text>
</comment>
<keyword evidence="2" id="KW-0808">Transferase</keyword>
<dbReference type="CDD" id="cd05403">
    <property type="entry name" value="NT_KNTase_like"/>
    <property type="match status" value="1"/>
</dbReference>
<dbReference type="GO" id="GO:0016740">
    <property type="term" value="F:transferase activity"/>
    <property type="evidence" value="ECO:0007669"/>
    <property type="project" value="UniProtKB-KW"/>
</dbReference>
<dbReference type="RefSeq" id="WP_142443337.1">
    <property type="nucleotide sequence ID" value="NZ_SESI01000002.1"/>
</dbReference>
<evidence type="ECO:0000313" key="2">
    <source>
        <dbReference type="EMBL" id="TQQ80215.1"/>
    </source>
</evidence>
<organism evidence="2 3">
    <name type="scientific">Halonotius roseus</name>
    <dbReference type="NCBI Taxonomy" id="2511997"/>
    <lineage>
        <taxon>Archaea</taxon>
        <taxon>Methanobacteriati</taxon>
        <taxon>Methanobacteriota</taxon>
        <taxon>Stenosarchaea group</taxon>
        <taxon>Halobacteria</taxon>
        <taxon>Halobacteriales</taxon>
        <taxon>Haloferacaceae</taxon>
        <taxon>Halonotius</taxon>
    </lineage>
</organism>
<name>A0A544QMX9_9EURY</name>
<dbReference type="Proteomes" id="UP000315385">
    <property type="component" value="Unassembled WGS sequence"/>
</dbReference>
<protein>
    <submittedName>
        <fullName evidence="2">Nucleotidyltransferase domain-containing protein</fullName>
    </submittedName>
</protein>
<dbReference type="OrthoDB" id="297141at2157"/>
<reference evidence="2 3" key="1">
    <citation type="submission" date="2019-02" db="EMBL/GenBank/DDBJ databases">
        <title>Halonotius sp. a new haloqrchaeon isolated from saline water.</title>
        <authorList>
            <person name="Duran-Viseras A."/>
            <person name="Sanchez-Porro C."/>
            <person name="Ventosa A."/>
        </authorList>
    </citation>
    <scope>NUCLEOTIDE SEQUENCE [LARGE SCALE GENOMIC DNA]</scope>
    <source>
        <strain evidence="2 3">F9-27</strain>
    </source>
</reference>
<dbReference type="EMBL" id="SESI01000002">
    <property type="protein sequence ID" value="TQQ80215.1"/>
    <property type="molecule type" value="Genomic_DNA"/>
</dbReference>
<keyword evidence="3" id="KW-1185">Reference proteome</keyword>
<dbReference type="InterPro" id="IPR041633">
    <property type="entry name" value="Polbeta"/>
</dbReference>
<proteinExistence type="predicted"/>
<dbReference type="InterPro" id="IPR043519">
    <property type="entry name" value="NT_sf"/>
</dbReference>
<dbReference type="AlphaFoldDB" id="A0A544QMX9"/>
<sequence length="139" mass="14886">MREIDDVANLSIDHDRLVSVLADAPITVAVLYGSHARGEATGDSDIDLAVAFDDELDSAARTRARLRLIERLSAELGTDAIDVVPLAHTGAALRRSIHEEGIVIYGAADAVSTAEEPETTHDEQLAAFDDILADIERVV</sequence>
<accession>A0A544QMX9</accession>
<dbReference type="Gene3D" id="3.30.460.10">
    <property type="entry name" value="Beta Polymerase, domain 2"/>
    <property type="match status" value="1"/>
</dbReference>
<dbReference type="PANTHER" id="PTHR43852">
    <property type="entry name" value="NUCLEOTIDYLTRANSFERASE"/>
    <property type="match status" value="1"/>
</dbReference>
<dbReference type="PANTHER" id="PTHR43852:SF3">
    <property type="entry name" value="NUCLEOTIDYLTRANSFERASE"/>
    <property type="match status" value="1"/>
</dbReference>